<feature type="compositionally biased region" description="Basic and acidic residues" evidence="4">
    <location>
        <begin position="235"/>
        <end position="255"/>
    </location>
</feature>
<feature type="domain" description="TRASH" evidence="5">
    <location>
        <begin position="842"/>
        <end position="877"/>
    </location>
</feature>
<keyword evidence="3" id="KW-0832">Ubl conjugation</keyword>
<feature type="compositionally biased region" description="Acidic residues" evidence="4">
    <location>
        <begin position="1627"/>
        <end position="1651"/>
    </location>
</feature>
<feature type="domain" description="TRASH" evidence="5">
    <location>
        <begin position="1174"/>
        <end position="1209"/>
    </location>
</feature>
<dbReference type="GeneID" id="588817"/>
<feature type="compositionally biased region" description="Low complexity" evidence="4">
    <location>
        <begin position="206"/>
        <end position="215"/>
    </location>
</feature>
<feature type="compositionally biased region" description="Polar residues" evidence="4">
    <location>
        <begin position="298"/>
        <end position="307"/>
    </location>
</feature>
<feature type="compositionally biased region" description="Basic and acidic residues" evidence="4">
    <location>
        <begin position="573"/>
        <end position="586"/>
    </location>
</feature>
<feature type="compositionally biased region" description="Basic residues" evidence="4">
    <location>
        <begin position="1613"/>
        <end position="1622"/>
    </location>
</feature>
<dbReference type="InterPro" id="IPR011017">
    <property type="entry name" value="TRASH_dom"/>
</dbReference>
<feature type="domain" description="TRASH" evidence="5">
    <location>
        <begin position="700"/>
        <end position="734"/>
    </location>
</feature>
<dbReference type="RefSeq" id="XP_030851276.1">
    <property type="nucleotide sequence ID" value="XM_030995416.1"/>
</dbReference>
<feature type="compositionally biased region" description="Acidic residues" evidence="4">
    <location>
        <begin position="381"/>
        <end position="398"/>
    </location>
</feature>
<feature type="region of interest" description="Disordered" evidence="4">
    <location>
        <begin position="1972"/>
        <end position="2025"/>
    </location>
</feature>
<feature type="region of interest" description="Disordered" evidence="4">
    <location>
        <begin position="1553"/>
        <end position="1651"/>
    </location>
</feature>
<feature type="compositionally biased region" description="Low complexity" evidence="4">
    <location>
        <begin position="1009"/>
        <end position="1019"/>
    </location>
</feature>
<dbReference type="InterPro" id="IPR051284">
    <property type="entry name" value="ZnF_MYMT-QRICH1"/>
</dbReference>
<dbReference type="PANTHER" id="PTHR45736">
    <property type="entry name" value="ZINC FINGER MYM-TYPE PROTEIN"/>
    <property type="match status" value="1"/>
</dbReference>
<feature type="domain" description="TRASH" evidence="5">
    <location>
        <begin position="1128"/>
        <end position="1163"/>
    </location>
</feature>
<reference evidence="6" key="2">
    <citation type="submission" date="2021-01" db="UniProtKB">
        <authorList>
            <consortium name="EnsemblMetazoa"/>
        </authorList>
    </citation>
    <scope>IDENTIFICATION</scope>
</reference>
<sequence>MEQASKIYEELEDADDAILGEDEVCKLQLSEDDALQKNPQDDESKPGEEEQRDSNEIASDSISHVEETSGQDVRAISNDDTAESTFPKKAPEVGQSQPELVAAMDVPVPDVEDKAKVDADQESGALAGNSLKPDSCNQGGKEVQESLTEAAQDSVKEYEEEGQSASSEQSLEKKGITEETSEIPGLITDVGDGVQVGADKDATVLSESVSPPSSSQNQGEEPLATLTMDDQGSGEGHDGIDKDTPGEQDMAKGDGPEGSSAVQMMSEQEETDISAMEEVAERGDEGWSEDITGDNPPLDSQQPLEAFLQETTEPIESELVRESGLDAEMDTSEPCPDGDKETDVGERTVEIQEAGGDAPRVDNVEGFNDETGDGGQLGTDLNEEDERVLDQQITDDIEGGGNVGEEGMDHNEKPLTTQEEDQLLSEDTQNESTQPPSQWEESLANQDANLSFDEPMDTSEGEGGTGATTKESDDGNVGSAMEMSDNMITSNTTISELEDSGHNQALPAEGSAHAENITSGAEALVRVGESNSGSSMQIKQEILTEVMTEVQANTEAEPLQAAEDTSTTSNPVLEKDQDVKPPKAELDSVLDQTQSKQTSLGEAESTPASQAKKSKGFSITSIVGRLFDKKEEEARKRKETSPEEPPDEIANVSFKISGVKSLAAPEQAAKQQQRQEMRQTTASPFVIAKVTSLATEVEKCSKCSKQIESEKSAYKWQKELFCSFSCLDTTRITSTKTVTCDSCTVVLHPRIRNVHFAKVGKEMREFCSTRCSKNSEESPKLCPGCGKDVSSSSNPVLAQTGSEGIFFEFCTQDCVNQYEERILGDTNKDHEISVLKQIRSTCNECENLAEIRYEFSFHQVKKLFCSEACFDAFRMKYNTKIDRCATCKCMCSNDASAGMTMTLDGQTYQFCSEKCKGTFAQHCTYCSAKRPVKTMLEDGDSKKYFCALACKDSYQKKHGGAPPASIFECLTGNTNAAMPQLALPPMTPLNSIHVPSATSEVPQSITSNQPPQQQAQKQPLQTVVNTAGPQPSKCNHCQKVQRPLYHLTMSDRTLRDFCSYNCVISFQSQFNVPPVTLPEETLLLRCHKCQRGFNSRPFVLDYEDKTSLFCSELCLEDYKRTNCVFVQCDQCHQEKILFERTHFSGEPRTFCSQGCMLLFKQEIVQTLGLQCIVCDYCAQMCKKEVSDTIGGIKRHFCQEECKSKYELWFYKVARCDGCKNTGRQLTEKFMWRGHTKHVCNQQCLLLFYTQQNIPNVTTQLPQPIPTSTAQHQTPTIAKVMSLLPIERLSAPRTVVKENKKLFTNKQTQITTNTVYIKPPPPPPPNLPSPPKMMRNKITSCRPIQITKATMCRPIVKDMCVGTDFPKVPAIVPIPFPVFIPVPMQMYTSHIPHPLAVPIPVPVPMFIPVAARDCDRLLKTIQEIKDRIPSDPLEAELFMMAAAAASPLEDDVSDLGTSEHDGTGKRGSVSEKEGSIGSLGQRTRASLVDQAMVECGLMDEPMEDMGVDELLAILSSPEVSDEILLLNTGLEDDDEKENKELLAELTQGLDALGHIPEYEADPPPPAPITKKVTKITLKKKPKRRKRATKRKRASAPSPAQPPAPAPDLDTGLRRSSRGAKRTKVYIEDSQDQEDADDVEEEYEPEITSSSEEEIVEMVDEVIDPQGAVQQATLPRTDDAWVTAGLLAYKLFVLGLNEGAKPVLQRLKPDILECSQDVIHRGLIQFVRDARQPNGQPYPPETLLLIYISIQRHLTDNGRLDNFLAGPNYDQFRNCLHMALAPWVPTVHPTTGLLLNSRINEEMMWASQQLGAHSPHVLLSTIFFFNCRNLRMRSVAEHSKLAFFRMQKLVKKAPVPSGKVSLLRYFPPKKKNEAEAGKKGAVLNIGNRKKREYDAETLDQSENTENPLRCPVKLYEFYLSKCPESIKMRNEIFYLLPEHSCIPDSPVWYSATTLPDEEVERMLRRYGMIQEVQAGWQQKMKEEEEERAAEREREKEGAGDEGGDRGGVDKASVEGSSTEQSTDEQTK</sequence>
<feature type="region of interest" description="Disordered" evidence="4">
    <location>
        <begin position="29"/>
        <end position="307"/>
    </location>
</feature>
<dbReference type="InterPro" id="IPR057926">
    <property type="entry name" value="QRICH1_dom"/>
</dbReference>
<feature type="compositionally biased region" description="Polar residues" evidence="4">
    <location>
        <begin position="590"/>
        <end position="615"/>
    </location>
</feature>
<reference evidence="7" key="1">
    <citation type="submission" date="2015-02" db="EMBL/GenBank/DDBJ databases">
        <title>Genome sequencing for Strongylocentrotus purpuratus.</title>
        <authorList>
            <person name="Murali S."/>
            <person name="Liu Y."/>
            <person name="Vee V."/>
            <person name="English A."/>
            <person name="Wang M."/>
            <person name="Skinner E."/>
            <person name="Han Y."/>
            <person name="Muzny D.M."/>
            <person name="Worley K.C."/>
            <person name="Gibbs R.A."/>
        </authorList>
    </citation>
    <scope>NUCLEOTIDE SEQUENCE</scope>
</reference>
<feature type="compositionally biased region" description="Basic and acidic residues" evidence="4">
    <location>
        <begin position="337"/>
        <end position="350"/>
    </location>
</feature>
<evidence type="ECO:0000313" key="6">
    <source>
        <dbReference type="EnsemblMetazoa" id="XP_030851276"/>
    </source>
</evidence>
<dbReference type="SMART" id="SM00746">
    <property type="entry name" value="TRASH"/>
    <property type="match status" value="10"/>
</dbReference>
<feature type="compositionally biased region" description="Basic residues" evidence="4">
    <location>
        <begin position="1570"/>
        <end position="1592"/>
    </location>
</feature>
<dbReference type="Pfam" id="PF25561">
    <property type="entry name" value="QRICH1"/>
    <property type="match status" value="1"/>
</dbReference>
<evidence type="ECO:0000256" key="4">
    <source>
        <dbReference type="SAM" id="MobiDB-lite"/>
    </source>
</evidence>
<keyword evidence="7" id="KW-1185">Reference proteome</keyword>
<feature type="region of interest" description="Disordered" evidence="4">
    <location>
        <begin position="1448"/>
        <end position="1479"/>
    </location>
</feature>
<evidence type="ECO:0000259" key="5">
    <source>
        <dbReference type="SMART" id="SM00746"/>
    </source>
</evidence>
<protein>
    <recommendedName>
        <fullName evidence="5">TRASH domain-containing protein</fullName>
    </recommendedName>
</protein>
<evidence type="ECO:0000256" key="3">
    <source>
        <dbReference type="ARBA" id="ARBA00022843"/>
    </source>
</evidence>
<feature type="domain" description="TRASH" evidence="5">
    <location>
        <begin position="1215"/>
        <end position="1251"/>
    </location>
</feature>
<dbReference type="Proteomes" id="UP000007110">
    <property type="component" value="Unassembled WGS sequence"/>
</dbReference>
<name>A0A7M7PGV6_STRPU</name>
<dbReference type="EnsemblMetazoa" id="XM_030995416">
    <property type="protein sequence ID" value="XP_030851276"/>
    <property type="gene ID" value="LOC588817"/>
</dbReference>
<feature type="compositionally biased region" description="Polar residues" evidence="4">
    <location>
        <begin position="997"/>
        <end position="1008"/>
    </location>
</feature>
<keyword evidence="2" id="KW-0597">Phosphoprotein</keyword>
<dbReference type="PANTHER" id="PTHR45736:SF1">
    <property type="entry name" value="WITHOUT CHILDREN, ISOFORM B"/>
    <property type="match status" value="1"/>
</dbReference>
<feature type="compositionally biased region" description="Polar residues" evidence="4">
    <location>
        <begin position="425"/>
        <end position="449"/>
    </location>
</feature>
<evidence type="ECO:0000256" key="1">
    <source>
        <dbReference type="ARBA" id="ARBA00022499"/>
    </source>
</evidence>
<dbReference type="InterPro" id="IPR021893">
    <property type="entry name" value="ZMYM2-like_C"/>
</dbReference>
<feature type="compositionally biased region" description="Basic and acidic residues" evidence="4">
    <location>
        <begin position="1986"/>
        <end position="2010"/>
    </location>
</feature>
<evidence type="ECO:0000256" key="2">
    <source>
        <dbReference type="ARBA" id="ARBA00022553"/>
    </source>
</evidence>
<feature type="domain" description="TRASH" evidence="5">
    <location>
        <begin position="1086"/>
        <end position="1122"/>
    </location>
</feature>
<organism evidence="6 7">
    <name type="scientific">Strongylocentrotus purpuratus</name>
    <name type="common">Purple sea urchin</name>
    <dbReference type="NCBI Taxonomy" id="7668"/>
    <lineage>
        <taxon>Eukaryota</taxon>
        <taxon>Metazoa</taxon>
        <taxon>Echinodermata</taxon>
        <taxon>Eleutherozoa</taxon>
        <taxon>Echinozoa</taxon>
        <taxon>Echinoidea</taxon>
        <taxon>Euechinoidea</taxon>
        <taxon>Echinacea</taxon>
        <taxon>Camarodonta</taxon>
        <taxon>Echinidea</taxon>
        <taxon>Strongylocentrotidae</taxon>
        <taxon>Strongylocentrotus</taxon>
    </lineage>
</organism>
<evidence type="ECO:0000313" key="7">
    <source>
        <dbReference type="Proteomes" id="UP000007110"/>
    </source>
</evidence>
<feature type="domain" description="TRASH" evidence="5">
    <location>
        <begin position="884"/>
        <end position="922"/>
    </location>
</feature>
<proteinExistence type="predicted"/>
<feature type="domain" description="TRASH" evidence="5">
    <location>
        <begin position="782"/>
        <end position="822"/>
    </location>
</feature>
<feature type="region of interest" description="Disordered" evidence="4">
    <location>
        <begin position="549"/>
        <end position="615"/>
    </location>
</feature>
<feature type="compositionally biased region" description="Basic and acidic residues" evidence="4">
    <location>
        <begin position="1456"/>
        <end position="1473"/>
    </location>
</feature>
<feature type="region of interest" description="Disordered" evidence="4">
    <location>
        <begin position="997"/>
        <end position="1019"/>
    </location>
</feature>
<feature type="region of interest" description="Disordered" evidence="4">
    <location>
        <begin position="319"/>
        <end position="482"/>
    </location>
</feature>
<feature type="compositionally biased region" description="Basic and acidic residues" evidence="4">
    <location>
        <begin position="39"/>
        <end position="55"/>
    </location>
</feature>
<accession>A0A7M7PGV6</accession>
<keyword evidence="1" id="KW-1017">Isopeptide bond</keyword>
<feature type="domain" description="TRASH" evidence="5">
    <location>
        <begin position="1034"/>
        <end position="1070"/>
    </location>
</feature>
<dbReference type="Pfam" id="PF12012">
    <property type="entry name" value="DUF3504"/>
    <property type="match status" value="1"/>
</dbReference>
<feature type="domain" description="TRASH" evidence="5">
    <location>
        <begin position="923"/>
        <end position="958"/>
    </location>
</feature>